<dbReference type="GO" id="GO:0097163">
    <property type="term" value="F:sulfur carrier activity"/>
    <property type="evidence" value="ECO:0007669"/>
    <property type="project" value="UniProtKB-UniRule"/>
</dbReference>
<evidence type="ECO:0000256" key="4">
    <source>
        <dbReference type="SAM" id="MobiDB-lite"/>
    </source>
</evidence>
<dbReference type="Gene3D" id="3.10.20.10">
    <property type="match status" value="1"/>
</dbReference>
<dbReference type="Pfam" id="PF02634">
    <property type="entry name" value="FdhD-NarQ"/>
    <property type="match status" value="1"/>
</dbReference>
<keyword evidence="1 3" id="KW-0963">Cytoplasm</keyword>
<dbReference type="GO" id="GO:0006777">
    <property type="term" value="P:Mo-molybdopterin cofactor biosynthetic process"/>
    <property type="evidence" value="ECO:0007669"/>
    <property type="project" value="UniProtKB-UniRule"/>
</dbReference>
<gene>
    <name evidence="3 5" type="primary">fdhD</name>
    <name evidence="5" type="ORF">EHV23_10125</name>
</gene>
<dbReference type="InterPro" id="IPR003786">
    <property type="entry name" value="FdhD"/>
</dbReference>
<dbReference type="Gene3D" id="3.40.140.10">
    <property type="entry name" value="Cytidine Deaminase, domain 2"/>
    <property type="match status" value="1"/>
</dbReference>
<evidence type="ECO:0000256" key="2">
    <source>
        <dbReference type="ARBA" id="ARBA00023150"/>
    </source>
</evidence>
<comment type="caution">
    <text evidence="3">Lacks conserved residue(s) required for the propagation of feature annotation.</text>
</comment>
<evidence type="ECO:0000313" key="6">
    <source>
        <dbReference type="Proteomes" id="UP000270261"/>
    </source>
</evidence>
<keyword evidence="2 3" id="KW-0501">Molybdenum cofactor biosynthesis</keyword>
<sequence>MTDPTPLTVADIPADISSEPDAEPPAESVSLGEHPDRGADPARVHVWREGRQVEASDWIARETPIALIFNGISHAVMMASPGDLSDFALGFGITEGLLASPAELYGVDVVEVQQGVEVHLEVSSACAWRLRERRRNLAGRTGCGLCGTDSLSQVRRVPDTMAHPVCLVPKALFRAETGLKNAQVLQKLTGATHAAAWCNLDGEVQLLREDVGRHNALDKLIGAMIRADVPVAEGFVAITSRASFEMVQKTAMIRAGALMAVSAPTTMAVQLAEACGVALAGLVRDGRRMVAYTFPERLGLPPVMAGRTD</sequence>
<dbReference type="GO" id="GO:0016783">
    <property type="term" value="F:sulfurtransferase activity"/>
    <property type="evidence" value="ECO:0007669"/>
    <property type="project" value="InterPro"/>
</dbReference>
<dbReference type="PANTHER" id="PTHR30592">
    <property type="entry name" value="FORMATE DEHYDROGENASE"/>
    <property type="match status" value="1"/>
</dbReference>
<dbReference type="PANTHER" id="PTHR30592:SF1">
    <property type="entry name" value="SULFUR CARRIER PROTEIN FDHD"/>
    <property type="match status" value="1"/>
</dbReference>
<name>A0A426FLY2_9BURK</name>
<dbReference type="NCBIfam" id="TIGR00129">
    <property type="entry name" value="fdhD_narQ"/>
    <property type="match status" value="1"/>
</dbReference>
<feature type="region of interest" description="Disordered" evidence="4">
    <location>
        <begin position="1"/>
        <end position="40"/>
    </location>
</feature>
<reference evidence="5 6" key="1">
    <citation type="submission" date="2018-11" db="EMBL/GenBank/DDBJ databases">
        <title>Genome sequencing of Lautropia sp. KCOM 2505 (= ChDC F240).</title>
        <authorList>
            <person name="Kook J.-K."/>
            <person name="Park S.-N."/>
            <person name="Lim Y.K."/>
        </authorList>
    </citation>
    <scope>NUCLEOTIDE SEQUENCE [LARGE SCALE GENOMIC DNA]</scope>
    <source>
        <strain evidence="5 6">KCOM 2505</strain>
    </source>
</reference>
<comment type="subcellular location">
    <subcellularLocation>
        <location evidence="3">Cytoplasm</location>
    </subcellularLocation>
</comment>
<comment type="similarity">
    <text evidence="3">Belongs to the FdhD family.</text>
</comment>
<proteinExistence type="inferred from homology"/>
<dbReference type="InterPro" id="IPR016193">
    <property type="entry name" value="Cytidine_deaminase-like"/>
</dbReference>
<dbReference type="GO" id="GO:0005737">
    <property type="term" value="C:cytoplasm"/>
    <property type="evidence" value="ECO:0007669"/>
    <property type="project" value="UniProtKB-SubCell"/>
</dbReference>
<dbReference type="Proteomes" id="UP000270261">
    <property type="component" value="Unassembled WGS sequence"/>
</dbReference>
<keyword evidence="6" id="KW-1185">Reference proteome</keyword>
<protein>
    <recommendedName>
        <fullName evidence="3">Sulfur carrier protein FdhD</fullName>
    </recommendedName>
</protein>
<accession>A0A426FLY2</accession>
<dbReference type="OrthoDB" id="3197277at2"/>
<dbReference type="AlphaFoldDB" id="A0A426FLY2"/>
<comment type="caution">
    <text evidence="5">The sequence shown here is derived from an EMBL/GenBank/DDBJ whole genome shotgun (WGS) entry which is preliminary data.</text>
</comment>
<evidence type="ECO:0000313" key="5">
    <source>
        <dbReference type="EMBL" id="RRN43764.1"/>
    </source>
</evidence>
<evidence type="ECO:0000256" key="1">
    <source>
        <dbReference type="ARBA" id="ARBA00022490"/>
    </source>
</evidence>
<dbReference type="PIRSF" id="PIRSF015626">
    <property type="entry name" value="FdhD"/>
    <property type="match status" value="1"/>
</dbReference>
<feature type="active site" description="Cysteine persulfide intermediate" evidence="3">
    <location>
        <position position="143"/>
    </location>
</feature>
<keyword evidence="5" id="KW-0808">Transferase</keyword>
<dbReference type="HAMAP" id="MF_00187">
    <property type="entry name" value="FdhD"/>
    <property type="match status" value="1"/>
</dbReference>
<dbReference type="EMBL" id="RRUE01000002">
    <property type="protein sequence ID" value="RRN43764.1"/>
    <property type="molecule type" value="Genomic_DNA"/>
</dbReference>
<comment type="function">
    <text evidence="3">Required for formate dehydrogenase (FDH) activity. Acts as a sulfur carrier protein that transfers sulfur from IscS to the molybdenum cofactor prior to its insertion into FDH.</text>
</comment>
<organism evidence="5 6">
    <name type="scientific">Lautropia dentalis</name>
    <dbReference type="NCBI Taxonomy" id="2490857"/>
    <lineage>
        <taxon>Bacteria</taxon>
        <taxon>Pseudomonadati</taxon>
        <taxon>Pseudomonadota</taxon>
        <taxon>Betaproteobacteria</taxon>
        <taxon>Burkholderiales</taxon>
        <taxon>Burkholderiaceae</taxon>
        <taxon>Lautropia</taxon>
    </lineage>
</organism>
<dbReference type="SUPFAM" id="SSF53927">
    <property type="entry name" value="Cytidine deaminase-like"/>
    <property type="match status" value="1"/>
</dbReference>
<evidence type="ECO:0000256" key="3">
    <source>
        <dbReference type="HAMAP-Rule" id="MF_00187"/>
    </source>
</evidence>
<dbReference type="RefSeq" id="WP_125095968.1">
    <property type="nucleotide sequence ID" value="NZ_RRUE01000002.1"/>
</dbReference>